<comment type="caution">
    <text evidence="11">The sequence shown here is derived from an EMBL/GenBank/DDBJ whole genome shotgun (WGS) entry which is preliminary data.</text>
</comment>
<dbReference type="InterPro" id="IPR001254">
    <property type="entry name" value="Trypsin_dom"/>
</dbReference>
<keyword evidence="8" id="KW-1015">Disulfide bond</keyword>
<feature type="compositionally biased region" description="Basic and acidic residues" evidence="9">
    <location>
        <begin position="129"/>
        <end position="139"/>
    </location>
</feature>
<keyword evidence="6" id="KW-0720">Serine protease</keyword>
<dbReference type="PANTHER" id="PTHR24260">
    <property type="match status" value="1"/>
</dbReference>
<feature type="domain" description="Peptidase S1" evidence="10">
    <location>
        <begin position="201"/>
        <end position="451"/>
    </location>
</feature>
<evidence type="ECO:0000256" key="8">
    <source>
        <dbReference type="ARBA" id="ARBA00023157"/>
    </source>
</evidence>
<comment type="subcellular location">
    <subcellularLocation>
        <location evidence="1">Secreted</location>
    </subcellularLocation>
</comment>
<dbReference type="PROSITE" id="PS50240">
    <property type="entry name" value="TRYPSIN_DOM"/>
    <property type="match status" value="1"/>
</dbReference>
<reference evidence="11" key="1">
    <citation type="submission" date="2022-03" db="EMBL/GenBank/DDBJ databases">
        <authorList>
            <person name="Tunstrom K."/>
        </authorList>
    </citation>
    <scope>NUCLEOTIDE SEQUENCE</scope>
</reference>
<feature type="region of interest" description="Disordered" evidence="9">
    <location>
        <begin position="128"/>
        <end position="178"/>
    </location>
</feature>
<dbReference type="InterPro" id="IPR043504">
    <property type="entry name" value="Peptidase_S1_PA_chymotrypsin"/>
</dbReference>
<sequence>MYTYAGSIEPIGSELHRLEQFNRGVPLQYRVNFPVIFPLPKLTSLTVNDDIVCYGIGDRPGDAQYVATISLQNLLFFKPGSSGFYNAYNNQPPQSARPEIVYVQQAPGQAPNNVDTLYIIETEETPLNKGEKDIPRRTTESPLTTSTPKLLYTRPTTQKIQPASPLPQQTKKPGPNPLQISSTSNSVECGINGNDNIVPLIEKGFSYERGEWPWLVAIYKTQKFSSLNYICAGTLISNKHVVSAAHCMKRKSSLTSEKNIIVKAGVYNLGDWGDDITVTSTIKTAVIHEAYNATTLANDILILTLEKSVPFSTYIKPACLWSSNPDLNRIVGASGVVAGWGSNEFGPGGTGEPRMVRMPIVSTTTCRASKPEFHKLTSSKTLCAGDHNGSGPCLGDSGGGLYVLDDGRWRLRGVVSLSLWSDNGDTTCNLEEYVVFTDTAQYLPWINNVMSNSIR</sequence>
<dbReference type="CDD" id="cd00190">
    <property type="entry name" value="Tryp_SPc"/>
    <property type="match status" value="1"/>
</dbReference>
<dbReference type="AlphaFoldDB" id="A0AAU9U6S7"/>
<evidence type="ECO:0000256" key="7">
    <source>
        <dbReference type="ARBA" id="ARBA00023145"/>
    </source>
</evidence>
<dbReference type="InterPro" id="IPR009003">
    <property type="entry name" value="Peptidase_S1_PA"/>
</dbReference>
<proteinExistence type="predicted"/>
<dbReference type="Pfam" id="PF00089">
    <property type="entry name" value="Trypsin"/>
    <property type="match status" value="1"/>
</dbReference>
<organism evidence="11 12">
    <name type="scientific">Euphydryas editha</name>
    <name type="common">Edith's checkerspot</name>
    <dbReference type="NCBI Taxonomy" id="104508"/>
    <lineage>
        <taxon>Eukaryota</taxon>
        <taxon>Metazoa</taxon>
        <taxon>Ecdysozoa</taxon>
        <taxon>Arthropoda</taxon>
        <taxon>Hexapoda</taxon>
        <taxon>Insecta</taxon>
        <taxon>Pterygota</taxon>
        <taxon>Neoptera</taxon>
        <taxon>Endopterygota</taxon>
        <taxon>Lepidoptera</taxon>
        <taxon>Glossata</taxon>
        <taxon>Ditrysia</taxon>
        <taxon>Papilionoidea</taxon>
        <taxon>Nymphalidae</taxon>
        <taxon>Nymphalinae</taxon>
        <taxon>Euphydryas</taxon>
    </lineage>
</organism>
<evidence type="ECO:0000256" key="5">
    <source>
        <dbReference type="ARBA" id="ARBA00022801"/>
    </source>
</evidence>
<evidence type="ECO:0000313" key="11">
    <source>
        <dbReference type="EMBL" id="CAH2093663.1"/>
    </source>
</evidence>
<dbReference type="InterPro" id="IPR031986">
    <property type="entry name" value="GD_N"/>
</dbReference>
<evidence type="ECO:0000256" key="4">
    <source>
        <dbReference type="ARBA" id="ARBA00022729"/>
    </source>
</evidence>
<dbReference type="GO" id="GO:0004252">
    <property type="term" value="F:serine-type endopeptidase activity"/>
    <property type="evidence" value="ECO:0007669"/>
    <property type="project" value="InterPro"/>
</dbReference>
<dbReference type="FunFam" id="2.40.10.10:FF:000146">
    <property type="entry name" value="Serine protease 53"/>
    <property type="match status" value="1"/>
</dbReference>
<dbReference type="Pfam" id="PF16030">
    <property type="entry name" value="GD_N"/>
    <property type="match status" value="1"/>
</dbReference>
<dbReference type="GO" id="GO:0005576">
    <property type="term" value="C:extracellular region"/>
    <property type="evidence" value="ECO:0007669"/>
    <property type="project" value="UniProtKB-SubCell"/>
</dbReference>
<dbReference type="EMBL" id="CAKOGL010000013">
    <property type="protein sequence ID" value="CAH2093663.1"/>
    <property type="molecule type" value="Genomic_DNA"/>
</dbReference>
<keyword evidence="3" id="KW-0645">Protease</keyword>
<evidence type="ECO:0000256" key="9">
    <source>
        <dbReference type="SAM" id="MobiDB-lite"/>
    </source>
</evidence>
<feature type="compositionally biased region" description="Polar residues" evidence="9">
    <location>
        <begin position="140"/>
        <end position="171"/>
    </location>
</feature>
<evidence type="ECO:0000256" key="1">
    <source>
        <dbReference type="ARBA" id="ARBA00004613"/>
    </source>
</evidence>
<dbReference type="SUPFAM" id="SSF50494">
    <property type="entry name" value="Trypsin-like serine proteases"/>
    <property type="match status" value="1"/>
</dbReference>
<keyword evidence="2" id="KW-0964">Secreted</keyword>
<dbReference type="InterPro" id="IPR051333">
    <property type="entry name" value="CLIP_Serine_Protease"/>
</dbReference>
<evidence type="ECO:0000256" key="3">
    <source>
        <dbReference type="ARBA" id="ARBA00022670"/>
    </source>
</evidence>
<evidence type="ECO:0000256" key="2">
    <source>
        <dbReference type="ARBA" id="ARBA00022525"/>
    </source>
</evidence>
<dbReference type="InterPro" id="IPR001314">
    <property type="entry name" value="Peptidase_S1A"/>
</dbReference>
<keyword evidence="4" id="KW-0732">Signal</keyword>
<dbReference type="Proteomes" id="UP001153954">
    <property type="component" value="Unassembled WGS sequence"/>
</dbReference>
<evidence type="ECO:0000256" key="6">
    <source>
        <dbReference type="ARBA" id="ARBA00022825"/>
    </source>
</evidence>
<keyword evidence="12" id="KW-1185">Reference proteome</keyword>
<dbReference type="GO" id="GO:0006508">
    <property type="term" value="P:proteolysis"/>
    <property type="evidence" value="ECO:0007669"/>
    <property type="project" value="UniProtKB-KW"/>
</dbReference>
<dbReference type="PANTHER" id="PTHR24260:SF143">
    <property type="entry name" value="SERINE PROTEASE GD-LIKE PROTEIN"/>
    <property type="match status" value="1"/>
</dbReference>
<keyword evidence="5" id="KW-0378">Hydrolase</keyword>
<dbReference type="PRINTS" id="PR00722">
    <property type="entry name" value="CHYMOTRYPSIN"/>
</dbReference>
<name>A0AAU9U6S7_EUPED</name>
<evidence type="ECO:0000313" key="12">
    <source>
        <dbReference type="Proteomes" id="UP001153954"/>
    </source>
</evidence>
<accession>A0AAU9U6S7</accession>
<protein>
    <recommendedName>
        <fullName evidence="10">Peptidase S1 domain-containing protein</fullName>
    </recommendedName>
</protein>
<dbReference type="Gene3D" id="2.40.10.10">
    <property type="entry name" value="Trypsin-like serine proteases"/>
    <property type="match status" value="1"/>
</dbReference>
<gene>
    <name evidence="11" type="ORF">EEDITHA_LOCUS9308</name>
</gene>
<evidence type="ECO:0000259" key="10">
    <source>
        <dbReference type="PROSITE" id="PS50240"/>
    </source>
</evidence>
<dbReference type="InterPro" id="IPR018114">
    <property type="entry name" value="TRYPSIN_HIS"/>
</dbReference>
<dbReference type="SMART" id="SM00020">
    <property type="entry name" value="Tryp_SPc"/>
    <property type="match status" value="1"/>
</dbReference>
<dbReference type="PROSITE" id="PS00134">
    <property type="entry name" value="TRYPSIN_HIS"/>
    <property type="match status" value="1"/>
</dbReference>
<keyword evidence="7" id="KW-0865">Zymogen</keyword>